<dbReference type="SUPFAM" id="SSF88713">
    <property type="entry name" value="Glycoside hydrolase/deacetylase"/>
    <property type="match status" value="1"/>
</dbReference>
<evidence type="ECO:0000313" key="5">
    <source>
        <dbReference type="Proteomes" id="UP000248745"/>
    </source>
</evidence>
<dbReference type="PANTHER" id="PTHR10587:SF133">
    <property type="entry name" value="CHITIN DEACETYLASE 1-RELATED"/>
    <property type="match status" value="1"/>
</dbReference>
<dbReference type="GO" id="GO:0005975">
    <property type="term" value="P:carbohydrate metabolic process"/>
    <property type="evidence" value="ECO:0007669"/>
    <property type="project" value="InterPro"/>
</dbReference>
<keyword evidence="1" id="KW-0479">Metal-binding</keyword>
<dbReference type="RefSeq" id="WP_111000536.1">
    <property type="nucleotide sequence ID" value="NZ_QKTW01000025.1"/>
</dbReference>
<dbReference type="PROSITE" id="PS51677">
    <property type="entry name" value="NODB"/>
    <property type="match status" value="1"/>
</dbReference>
<name>A0A2W2AGK2_9BACT</name>
<dbReference type="AlphaFoldDB" id="A0A2W2AGK2"/>
<dbReference type="EMBL" id="QKTW01000025">
    <property type="protein sequence ID" value="PZF71390.1"/>
    <property type="molecule type" value="Genomic_DNA"/>
</dbReference>
<sequence length="207" mass="24199">MAFVKMPWYLKILFPRGLTWKIPKGNKPTVYLTFDDGPHPTITPFVLDRLQQHDAKATFFCIGKNVVEHPEVYQRILDEGHTVGNHTQNHKNGWKTDTDEYIRNIIEAAKHIDSKLFRPPYGRIKYPQAKFLLQANPPWKIIMWGVLSEDYDQQITPEQCLKNVLMHIEPGSIVVFHDSEKAWDRLSYALPRVLQFCKEKNWTTGLL</sequence>
<dbReference type="Gene3D" id="3.20.20.370">
    <property type="entry name" value="Glycoside hydrolase/deacetylase"/>
    <property type="match status" value="1"/>
</dbReference>
<gene>
    <name evidence="4" type="ORF">DN068_19050</name>
</gene>
<dbReference type="InterPro" id="IPR050248">
    <property type="entry name" value="Polysacc_deacetylase_ArnD"/>
</dbReference>
<dbReference type="OrthoDB" id="9812065at2"/>
<dbReference type="Proteomes" id="UP000248745">
    <property type="component" value="Unassembled WGS sequence"/>
</dbReference>
<comment type="caution">
    <text evidence="4">The sequence shown here is derived from an EMBL/GenBank/DDBJ whole genome shotgun (WGS) entry which is preliminary data.</text>
</comment>
<evidence type="ECO:0000256" key="2">
    <source>
        <dbReference type="ARBA" id="ARBA00022801"/>
    </source>
</evidence>
<dbReference type="PANTHER" id="PTHR10587">
    <property type="entry name" value="GLYCOSYL TRANSFERASE-RELATED"/>
    <property type="match status" value="1"/>
</dbReference>
<accession>A0A2W2AGK2</accession>
<reference evidence="4 5" key="1">
    <citation type="submission" date="2018-06" db="EMBL/GenBank/DDBJ databases">
        <title>Mucibacter soli gen. nov., sp. nov., a new member of the family Chitinophagaceae producing mucin.</title>
        <authorList>
            <person name="Kim M.-K."/>
            <person name="Park S."/>
            <person name="Kim T.-S."/>
            <person name="Joung Y."/>
            <person name="Han J.-H."/>
            <person name="Kim S.B."/>
        </authorList>
    </citation>
    <scope>NUCLEOTIDE SEQUENCE [LARGE SCALE GENOMIC DNA]</scope>
    <source>
        <strain evidence="4 5">R1-15</strain>
    </source>
</reference>
<dbReference type="InterPro" id="IPR011330">
    <property type="entry name" value="Glyco_hydro/deAcase_b/a-brl"/>
</dbReference>
<evidence type="ECO:0000259" key="3">
    <source>
        <dbReference type="PROSITE" id="PS51677"/>
    </source>
</evidence>
<dbReference type="CDD" id="cd10917">
    <property type="entry name" value="CE4_NodB_like_6s_7s"/>
    <property type="match status" value="1"/>
</dbReference>
<evidence type="ECO:0000256" key="1">
    <source>
        <dbReference type="ARBA" id="ARBA00022723"/>
    </source>
</evidence>
<keyword evidence="5" id="KW-1185">Reference proteome</keyword>
<feature type="domain" description="NodB homology" evidence="3">
    <location>
        <begin position="28"/>
        <end position="205"/>
    </location>
</feature>
<dbReference type="Pfam" id="PF01522">
    <property type="entry name" value="Polysacc_deac_1"/>
    <property type="match status" value="1"/>
</dbReference>
<dbReference type="GO" id="GO:0016810">
    <property type="term" value="F:hydrolase activity, acting on carbon-nitrogen (but not peptide) bonds"/>
    <property type="evidence" value="ECO:0007669"/>
    <property type="project" value="InterPro"/>
</dbReference>
<organism evidence="4 5">
    <name type="scientific">Taibaiella soli</name>
    <dbReference type="NCBI Taxonomy" id="1649169"/>
    <lineage>
        <taxon>Bacteria</taxon>
        <taxon>Pseudomonadati</taxon>
        <taxon>Bacteroidota</taxon>
        <taxon>Chitinophagia</taxon>
        <taxon>Chitinophagales</taxon>
        <taxon>Chitinophagaceae</taxon>
        <taxon>Taibaiella</taxon>
    </lineage>
</organism>
<keyword evidence="2" id="KW-0378">Hydrolase</keyword>
<proteinExistence type="predicted"/>
<dbReference type="InterPro" id="IPR002509">
    <property type="entry name" value="NODB_dom"/>
</dbReference>
<dbReference type="GO" id="GO:0046872">
    <property type="term" value="F:metal ion binding"/>
    <property type="evidence" value="ECO:0007669"/>
    <property type="project" value="UniProtKB-KW"/>
</dbReference>
<protein>
    <submittedName>
        <fullName evidence="4">Polysaccharide deacetylase family protein</fullName>
    </submittedName>
</protein>
<dbReference type="GO" id="GO:0016020">
    <property type="term" value="C:membrane"/>
    <property type="evidence" value="ECO:0007669"/>
    <property type="project" value="TreeGrafter"/>
</dbReference>
<evidence type="ECO:0000313" key="4">
    <source>
        <dbReference type="EMBL" id="PZF71390.1"/>
    </source>
</evidence>